<dbReference type="InterPro" id="IPR009722">
    <property type="entry name" value="YjiK/CarP"/>
</dbReference>
<dbReference type="OrthoDB" id="5292493at2"/>
<dbReference type="Pfam" id="PF06977">
    <property type="entry name" value="SdiA-regulated"/>
    <property type="match status" value="1"/>
</dbReference>
<organism evidence="5 6">
    <name type="scientific">Salegentibacter mishustinae</name>
    <dbReference type="NCBI Taxonomy" id="270918"/>
    <lineage>
        <taxon>Bacteria</taxon>
        <taxon>Pseudomonadati</taxon>
        <taxon>Bacteroidota</taxon>
        <taxon>Flavobacteriia</taxon>
        <taxon>Flavobacteriales</taxon>
        <taxon>Flavobacteriaceae</taxon>
        <taxon>Salegentibacter</taxon>
    </lineage>
</organism>
<evidence type="ECO:0008006" key="7">
    <source>
        <dbReference type="Google" id="ProtNLM"/>
    </source>
</evidence>
<evidence type="ECO:0000256" key="3">
    <source>
        <dbReference type="ARBA" id="ARBA00023136"/>
    </source>
</evidence>
<keyword evidence="2" id="KW-1003">Cell membrane</keyword>
<comment type="caution">
    <text evidence="5">The sequence shown here is derived from an EMBL/GenBank/DDBJ whole genome shotgun (WGS) entry which is preliminary data.</text>
</comment>
<keyword evidence="4" id="KW-0812">Transmembrane</keyword>
<evidence type="ECO:0000256" key="2">
    <source>
        <dbReference type="ARBA" id="ARBA00022475"/>
    </source>
</evidence>
<evidence type="ECO:0000313" key="6">
    <source>
        <dbReference type="Proteomes" id="UP000051643"/>
    </source>
</evidence>
<dbReference type="SUPFAM" id="SSF101898">
    <property type="entry name" value="NHL repeat"/>
    <property type="match status" value="1"/>
</dbReference>
<dbReference type="Proteomes" id="UP000051643">
    <property type="component" value="Unassembled WGS sequence"/>
</dbReference>
<dbReference type="GO" id="GO:0005886">
    <property type="term" value="C:plasma membrane"/>
    <property type="evidence" value="ECO:0007669"/>
    <property type="project" value="UniProtKB-SubCell"/>
</dbReference>
<dbReference type="STRING" id="270918.APR42_05685"/>
<gene>
    <name evidence="5" type="ORF">APR42_05685</name>
</gene>
<keyword evidence="3 4" id="KW-0472">Membrane</keyword>
<feature type="transmembrane region" description="Helical" evidence="4">
    <location>
        <begin position="7"/>
        <end position="26"/>
    </location>
</feature>
<keyword evidence="4" id="KW-1133">Transmembrane helix</keyword>
<keyword evidence="6" id="KW-1185">Reference proteome</keyword>
<accession>A0A0Q9ZHP6</accession>
<evidence type="ECO:0000256" key="1">
    <source>
        <dbReference type="ARBA" id="ARBA00004236"/>
    </source>
</evidence>
<evidence type="ECO:0000313" key="5">
    <source>
        <dbReference type="EMBL" id="KRG28279.1"/>
    </source>
</evidence>
<sequence length="287" mass="32874">MKMVNKIATLIVVGVLSLAGIILFGYNEFVTIDELQDKPVEYEIVTKWQLPEVLDEVSGIDWIGANKLACIQDEDGVIFIFNLETSRLEQKIKFAGPGDYEDIRIVENTAYILRSDGEIFEVRDYLSNNPKTKSYSNFLTEDQNLESLAWDKSNERLLLAIKDKEPKDDTYKGIYQFSLNRKELQKKPGYRLYMEDSLLKDRKTKLHKKLEPSALAIHPVNNSFYILDGRAPQLVIADSDMKLKKRYALREDDFAQAEGLTFSKNGRIFISNEGKGGKANILEVIFK</sequence>
<dbReference type="AlphaFoldDB" id="A0A0Q9ZHP6"/>
<dbReference type="EMBL" id="LKTP01000023">
    <property type="protein sequence ID" value="KRG28279.1"/>
    <property type="molecule type" value="Genomic_DNA"/>
</dbReference>
<proteinExistence type="predicted"/>
<name>A0A0Q9ZHP6_9FLAO</name>
<evidence type="ECO:0000256" key="4">
    <source>
        <dbReference type="SAM" id="Phobius"/>
    </source>
</evidence>
<protein>
    <recommendedName>
        <fullName evidence="7">SdiA-regulated family protein</fullName>
    </recommendedName>
</protein>
<comment type="subcellular location">
    <subcellularLocation>
        <location evidence="1">Cell membrane</location>
    </subcellularLocation>
</comment>
<reference evidence="5" key="1">
    <citation type="submission" date="2015-10" db="EMBL/GenBank/DDBJ databases">
        <title>Draft genome sequence of Salegentibacter mishustinae KCTC 12263.</title>
        <authorList>
            <person name="Lin W."/>
            <person name="Zheng Q."/>
        </authorList>
    </citation>
    <scope>NUCLEOTIDE SEQUENCE [LARGE SCALE GENOMIC DNA]</scope>
    <source>
        <strain evidence="5">KCTC 12263</strain>
    </source>
</reference>